<evidence type="ECO:0008006" key="4">
    <source>
        <dbReference type="Google" id="ProtNLM"/>
    </source>
</evidence>
<dbReference type="RefSeq" id="XP_013331773.1">
    <property type="nucleotide sequence ID" value="XM_013476319.1"/>
</dbReference>
<dbReference type="Proteomes" id="UP000053958">
    <property type="component" value="Unassembled WGS sequence"/>
</dbReference>
<proteinExistence type="predicted"/>
<feature type="compositionally biased region" description="Polar residues" evidence="1">
    <location>
        <begin position="30"/>
        <end position="39"/>
    </location>
</feature>
<dbReference type="AlphaFoldDB" id="A0A0F4Z516"/>
<feature type="compositionally biased region" description="Low complexity" evidence="1">
    <location>
        <begin position="49"/>
        <end position="68"/>
    </location>
</feature>
<accession>A0A0F4Z516</accession>
<sequence length="320" mass="36725">MSWFWGNSSQNDPTKKLDPELRQFLEQETTKYSPTNTVRPSKETPPPAESQKSSQSAPASDAADSSKPTVPSASLFPDGRYAHLWKTYKPLEEIEGTEVRSAERVVEKFKQRKDAVHHAAMENCALEHEALSLCFQKSDWWSMVRARATMCAEENRKFSRCYTTQAKFLQALGYAASFDWDEEREERIQMHADKLYHQMLDFERRVEEARAAGVEPPPITSLFNPDAKPIPQNDSNTRPGELVIPGGEQLPPGSKPSKPLEELTPHERELEIRSIKAEMEQQKRYAEEASPYLKKQEEARLKRQEKAIKWFGETIGKWIT</sequence>
<feature type="compositionally biased region" description="Polar residues" evidence="1">
    <location>
        <begin position="1"/>
        <end position="12"/>
    </location>
</feature>
<feature type="region of interest" description="Disordered" evidence="1">
    <location>
        <begin position="216"/>
        <end position="268"/>
    </location>
</feature>
<gene>
    <name evidence="2" type="ORF">T310_0801</name>
</gene>
<dbReference type="GeneID" id="25312855"/>
<dbReference type="EMBL" id="LASV01000034">
    <property type="protein sequence ID" value="KKA25161.1"/>
    <property type="molecule type" value="Genomic_DNA"/>
</dbReference>
<feature type="compositionally biased region" description="Basic and acidic residues" evidence="1">
    <location>
        <begin position="13"/>
        <end position="29"/>
    </location>
</feature>
<feature type="region of interest" description="Disordered" evidence="1">
    <location>
        <begin position="1"/>
        <end position="74"/>
    </location>
</feature>
<feature type="compositionally biased region" description="Basic and acidic residues" evidence="1">
    <location>
        <begin position="258"/>
        <end position="268"/>
    </location>
</feature>
<protein>
    <recommendedName>
        <fullName evidence="4">Autophagy protein</fullName>
    </recommendedName>
</protein>
<evidence type="ECO:0000256" key="1">
    <source>
        <dbReference type="SAM" id="MobiDB-lite"/>
    </source>
</evidence>
<dbReference type="OrthoDB" id="2103031at2759"/>
<name>A0A0F4Z516_RASE3</name>
<organism evidence="2 3">
    <name type="scientific">Rasamsonia emersonii (strain ATCC 16479 / CBS 393.64 / IMI 116815)</name>
    <dbReference type="NCBI Taxonomy" id="1408163"/>
    <lineage>
        <taxon>Eukaryota</taxon>
        <taxon>Fungi</taxon>
        <taxon>Dikarya</taxon>
        <taxon>Ascomycota</taxon>
        <taxon>Pezizomycotina</taxon>
        <taxon>Eurotiomycetes</taxon>
        <taxon>Eurotiomycetidae</taxon>
        <taxon>Eurotiales</taxon>
        <taxon>Trichocomaceae</taxon>
        <taxon>Rasamsonia</taxon>
    </lineage>
</organism>
<keyword evidence="3" id="KW-1185">Reference proteome</keyword>
<evidence type="ECO:0000313" key="2">
    <source>
        <dbReference type="EMBL" id="KKA25161.1"/>
    </source>
</evidence>
<dbReference type="STRING" id="1408163.A0A0F4Z516"/>
<reference evidence="2 3" key="1">
    <citation type="submission" date="2015-04" db="EMBL/GenBank/DDBJ databases">
        <authorList>
            <person name="Heijne W.H."/>
            <person name="Fedorova N.D."/>
            <person name="Nierman W.C."/>
            <person name="Vollebregt A.W."/>
            <person name="Zhao Z."/>
            <person name="Wu L."/>
            <person name="Kumar M."/>
            <person name="Stam H."/>
            <person name="van den Berg M.A."/>
            <person name="Pel H.J."/>
        </authorList>
    </citation>
    <scope>NUCLEOTIDE SEQUENCE [LARGE SCALE GENOMIC DNA]</scope>
    <source>
        <strain evidence="2 3">CBS 393.64</strain>
    </source>
</reference>
<comment type="caution">
    <text evidence="2">The sequence shown here is derived from an EMBL/GenBank/DDBJ whole genome shotgun (WGS) entry which is preliminary data.</text>
</comment>
<evidence type="ECO:0000313" key="3">
    <source>
        <dbReference type="Proteomes" id="UP000053958"/>
    </source>
</evidence>